<sequence>MTDDAFKINQHWDAATILLSYVISVTGSFCTIQLMEQWRYEQRPRKKRTFLIIAAVVLGGGGIWSMHFTGMNALKIRLQNKQTLEIDFEGWLTILSFIFAVGGVLVGLLIASRDPFFLELEREKRAQLLAANLRKMNMTQLMKKESAERNIRFTAMFSRLWRICFGGIWTALGVLGMHYTGMLAQRTNLQMTVMAPFVVLSCIVAFVTANAAFWIIFRLLPLWPSNDSLRFVSALIMGVAVCGTHYSGMAAATYRYSSVNTADTTRLVVKGSSASTVASHGSLLICFWISGFYVIRPLRTVASKYYVLHPGGTTHSDGATVGPVPSQSSREPSEGMRSNTDQTGPRFQNAQNRTGDGSLSPSAAAVAAYRAKRKTPGNNMQQIMPN</sequence>
<evidence type="ECO:0000256" key="1">
    <source>
        <dbReference type="SAM" id="MobiDB-lite"/>
    </source>
</evidence>
<dbReference type="PANTHER" id="PTHR35152">
    <property type="entry name" value="DOMAIN SIGNALLING PROTEIN, PUTATIVE (AFU_ORTHOLOGUE AFUA_5G11310)-RELATED"/>
    <property type="match status" value="1"/>
</dbReference>
<feature type="transmembrane region" description="Helical" evidence="2">
    <location>
        <begin position="160"/>
        <end position="181"/>
    </location>
</feature>
<dbReference type="OrthoDB" id="163408at2759"/>
<dbReference type="InterPro" id="IPR005330">
    <property type="entry name" value="MHYT_dom"/>
</dbReference>
<evidence type="ECO:0000259" key="3">
    <source>
        <dbReference type="PROSITE" id="PS50924"/>
    </source>
</evidence>
<dbReference type="Proteomes" id="UP000053237">
    <property type="component" value="Unassembled WGS sequence"/>
</dbReference>
<gene>
    <name evidence="4" type="ORF">BN9_091720</name>
</gene>
<dbReference type="PROSITE" id="PS50924">
    <property type="entry name" value="MHYT"/>
    <property type="match status" value="1"/>
</dbReference>
<feature type="transmembrane region" description="Helical" evidence="2">
    <location>
        <begin position="90"/>
        <end position="111"/>
    </location>
</feature>
<evidence type="ECO:0000313" key="5">
    <source>
        <dbReference type="Proteomes" id="UP000053237"/>
    </source>
</evidence>
<feature type="transmembrane region" description="Helical" evidence="2">
    <location>
        <begin position="50"/>
        <end position="70"/>
    </location>
</feature>
<feature type="transmembrane region" description="Helical" evidence="2">
    <location>
        <begin position="193"/>
        <end position="217"/>
    </location>
</feature>
<reference evidence="4 5" key="1">
    <citation type="submission" date="2012-05" db="EMBL/GenBank/DDBJ databases">
        <title>Recombination and specialization in a pathogen metapopulation.</title>
        <authorList>
            <person name="Gardiner A."/>
            <person name="Kemen E."/>
            <person name="Schultz-Larsen T."/>
            <person name="MacLean D."/>
            <person name="Van Oosterhout C."/>
            <person name="Jones J.D.G."/>
        </authorList>
    </citation>
    <scope>NUCLEOTIDE SEQUENCE [LARGE SCALE GENOMIC DNA]</scope>
    <source>
        <strain evidence="4 5">Ac Nc2</strain>
    </source>
</reference>
<evidence type="ECO:0000313" key="4">
    <source>
        <dbReference type="EMBL" id="CCI48110.1"/>
    </source>
</evidence>
<feature type="region of interest" description="Disordered" evidence="1">
    <location>
        <begin position="316"/>
        <end position="386"/>
    </location>
</feature>
<keyword evidence="2" id="KW-0812">Transmembrane</keyword>
<evidence type="ECO:0000256" key="2">
    <source>
        <dbReference type="SAM" id="Phobius"/>
    </source>
</evidence>
<proteinExistence type="predicted"/>
<feature type="transmembrane region" description="Helical" evidence="2">
    <location>
        <begin position="229"/>
        <end position="254"/>
    </location>
</feature>
<feature type="transmembrane region" description="Helical" evidence="2">
    <location>
        <begin position="274"/>
        <end position="295"/>
    </location>
</feature>
<dbReference type="Pfam" id="PF03707">
    <property type="entry name" value="MHYT"/>
    <property type="match status" value="2"/>
</dbReference>
<name>A0A024GN10_9STRA</name>
<organism evidence="4 5">
    <name type="scientific">Albugo candida</name>
    <dbReference type="NCBI Taxonomy" id="65357"/>
    <lineage>
        <taxon>Eukaryota</taxon>
        <taxon>Sar</taxon>
        <taxon>Stramenopiles</taxon>
        <taxon>Oomycota</taxon>
        <taxon>Peronosporomycetes</taxon>
        <taxon>Albuginales</taxon>
        <taxon>Albuginaceae</taxon>
        <taxon>Albugo</taxon>
    </lineage>
</organism>
<protein>
    <recommendedName>
        <fullName evidence="3">MHYT domain-containing protein</fullName>
    </recommendedName>
</protein>
<feature type="compositionally biased region" description="Polar residues" evidence="1">
    <location>
        <begin position="376"/>
        <end position="386"/>
    </location>
</feature>
<keyword evidence="5" id="KW-1185">Reference proteome</keyword>
<dbReference type="InParanoid" id="A0A024GN10"/>
<feature type="transmembrane region" description="Helical" evidence="2">
    <location>
        <begin position="12"/>
        <end position="30"/>
    </location>
</feature>
<keyword evidence="2" id="KW-1133">Transmembrane helix</keyword>
<feature type="domain" description="MHYT" evidence="3">
    <location>
        <begin position="12"/>
        <end position="255"/>
    </location>
</feature>
<comment type="caution">
    <text evidence="4">The sequence shown here is derived from an EMBL/GenBank/DDBJ whole genome shotgun (WGS) entry which is preliminary data.</text>
</comment>
<dbReference type="PANTHER" id="PTHR35152:SF1">
    <property type="entry name" value="DOMAIN SIGNALLING PROTEIN, PUTATIVE (AFU_ORTHOLOGUE AFUA_5G11310)-RELATED"/>
    <property type="match status" value="1"/>
</dbReference>
<feature type="compositionally biased region" description="Polar residues" evidence="1">
    <location>
        <begin position="325"/>
        <end position="361"/>
    </location>
</feature>
<dbReference type="AlphaFoldDB" id="A0A024GN10"/>
<dbReference type="STRING" id="65357.A0A024GN10"/>
<accession>A0A024GN10</accession>
<keyword evidence="2" id="KW-0472">Membrane</keyword>
<dbReference type="EMBL" id="CAIX01000205">
    <property type="protein sequence ID" value="CCI48110.1"/>
    <property type="molecule type" value="Genomic_DNA"/>
</dbReference>